<dbReference type="PANTHER" id="PTHR11008">
    <property type="entry name" value="PROTEIN TAKEOUT-LIKE PROTEIN"/>
    <property type="match status" value="1"/>
</dbReference>
<dbReference type="InterPro" id="IPR010562">
    <property type="entry name" value="Haemolymph_juvenile_hormone-bd"/>
</dbReference>
<evidence type="ECO:0000313" key="2">
    <source>
        <dbReference type="Proteomes" id="UP001329430"/>
    </source>
</evidence>
<proteinExistence type="predicted"/>
<dbReference type="EMBL" id="JAVRBK010000010">
    <property type="protein sequence ID" value="KAK5638510.1"/>
    <property type="molecule type" value="Genomic_DNA"/>
</dbReference>
<protein>
    <submittedName>
        <fullName evidence="1">Uncharacterized protein</fullName>
    </submittedName>
</protein>
<name>A0AAN7Z6T0_9COLE</name>
<dbReference type="Proteomes" id="UP001329430">
    <property type="component" value="Chromosome 10"/>
</dbReference>
<sequence>MAVGSWNVLKGDVLPFDQKYHNMKLHNYSTIGIESVSSRINDEEFYLKIMCNGSTMYVDGNYEYPNAILNGVNLTSKGIIEYVYCIPEYNIPSMNPIRIPEWVVKRGEVLTFDQVYTNVELHNYSYVTIKEVRSKINDKEIYLHLKCLGPSTMEVKCDYRYDNAVLEGVDVSSTGIMDYTYYEHEFDVNFFGEIRKNGNDDYMFIRKVEVNMTNIESFHIKYTSENTAASAILTKKIGDIMDVLFSTNVGGYSDMYAAGKLQICKRSDPQIDDCMKSSIEKALKIFANGSSDNNMLSIDPLEIDAWVVPSIGAHVPYDQKYSNMKVYGYSDITIDELYASVDDQDFSLHMMCSIPKLTVLCDYEYPNAIINGEDLSSAGKAEYSYDAHKFYVKFDGNVIKKGNEEYLEIIHTDVATLRLHLFIIKLKTENADIEKKMNDFINNNSRRISNMNMGGYEKMYAYGFQRFANSIFSAIPYNKILPK</sequence>
<dbReference type="GO" id="GO:0005615">
    <property type="term" value="C:extracellular space"/>
    <property type="evidence" value="ECO:0007669"/>
    <property type="project" value="TreeGrafter"/>
</dbReference>
<organism evidence="1 2">
    <name type="scientific">Pyrocoelia pectoralis</name>
    <dbReference type="NCBI Taxonomy" id="417401"/>
    <lineage>
        <taxon>Eukaryota</taxon>
        <taxon>Metazoa</taxon>
        <taxon>Ecdysozoa</taxon>
        <taxon>Arthropoda</taxon>
        <taxon>Hexapoda</taxon>
        <taxon>Insecta</taxon>
        <taxon>Pterygota</taxon>
        <taxon>Neoptera</taxon>
        <taxon>Endopterygota</taxon>
        <taxon>Coleoptera</taxon>
        <taxon>Polyphaga</taxon>
        <taxon>Elateriformia</taxon>
        <taxon>Elateroidea</taxon>
        <taxon>Lampyridae</taxon>
        <taxon>Lampyrinae</taxon>
        <taxon>Pyrocoelia</taxon>
    </lineage>
</organism>
<evidence type="ECO:0000313" key="1">
    <source>
        <dbReference type="EMBL" id="KAK5638510.1"/>
    </source>
</evidence>
<accession>A0AAN7Z6T0</accession>
<dbReference type="Gene3D" id="3.15.10.30">
    <property type="entry name" value="Haemolymph juvenile hormone binding protein"/>
    <property type="match status" value="2"/>
</dbReference>
<dbReference type="Pfam" id="PF06585">
    <property type="entry name" value="JHBP"/>
    <property type="match status" value="2"/>
</dbReference>
<keyword evidence="2" id="KW-1185">Reference proteome</keyword>
<dbReference type="PANTHER" id="PTHR11008:SF32">
    <property type="entry name" value="CIRCADIAN CLOCK-CONTROLLED PROTEIN DAYWAKE-RELATED"/>
    <property type="match status" value="1"/>
</dbReference>
<dbReference type="AlphaFoldDB" id="A0AAN7Z6T0"/>
<gene>
    <name evidence="1" type="ORF">RI129_012805</name>
</gene>
<dbReference type="SMART" id="SM00700">
    <property type="entry name" value="JHBP"/>
    <property type="match status" value="1"/>
</dbReference>
<reference evidence="1 2" key="1">
    <citation type="journal article" date="2024" name="Insects">
        <title>An Improved Chromosome-Level Genome Assembly of the Firefly Pyrocoelia pectoralis.</title>
        <authorList>
            <person name="Fu X."/>
            <person name="Meyer-Rochow V.B."/>
            <person name="Ballantyne L."/>
            <person name="Zhu X."/>
        </authorList>
    </citation>
    <scope>NUCLEOTIDE SEQUENCE [LARGE SCALE GENOMIC DNA]</scope>
    <source>
        <strain evidence="1">XCY_ONT2</strain>
    </source>
</reference>
<dbReference type="InterPro" id="IPR038606">
    <property type="entry name" value="To_sf"/>
</dbReference>
<comment type="caution">
    <text evidence="1">The sequence shown here is derived from an EMBL/GenBank/DDBJ whole genome shotgun (WGS) entry which is preliminary data.</text>
</comment>